<evidence type="ECO:0000256" key="11">
    <source>
        <dbReference type="ARBA" id="ARBA00022989"/>
    </source>
</evidence>
<dbReference type="SUPFAM" id="SSF53187">
    <property type="entry name" value="Zn-dependent exopeptidases"/>
    <property type="match status" value="1"/>
</dbReference>
<dbReference type="Gene3D" id="3.40.630.20">
    <property type="entry name" value="Peptidase C15, pyroglutamyl peptidase I-like"/>
    <property type="match status" value="1"/>
</dbReference>
<keyword evidence="10" id="KW-0256">Endoplasmic reticulum</keyword>
<gene>
    <name evidence="17" type="ORF">DSTB1V02_LOCUS9997</name>
</gene>
<evidence type="ECO:0000259" key="16">
    <source>
        <dbReference type="Pfam" id="PF04389"/>
    </source>
</evidence>
<dbReference type="Proteomes" id="UP000677054">
    <property type="component" value="Unassembled WGS sequence"/>
</dbReference>
<dbReference type="OrthoDB" id="5913609at2759"/>
<dbReference type="GO" id="GO:0005789">
    <property type="term" value="C:endoplasmic reticulum membrane"/>
    <property type="evidence" value="ECO:0007669"/>
    <property type="project" value="UniProtKB-SubCell"/>
</dbReference>
<dbReference type="GO" id="GO:0009966">
    <property type="term" value="P:regulation of signal transduction"/>
    <property type="evidence" value="ECO:0007669"/>
    <property type="project" value="InterPro"/>
</dbReference>
<reference evidence="17" key="1">
    <citation type="submission" date="2020-11" db="EMBL/GenBank/DDBJ databases">
        <authorList>
            <person name="Tran Van P."/>
        </authorList>
    </citation>
    <scope>NUCLEOTIDE SEQUENCE</scope>
</reference>
<dbReference type="CDD" id="cd00501">
    <property type="entry name" value="Peptidase_C15"/>
    <property type="match status" value="1"/>
</dbReference>
<dbReference type="EMBL" id="CAJPEV010002730">
    <property type="protein sequence ID" value="CAG0897859.1"/>
    <property type="molecule type" value="Genomic_DNA"/>
</dbReference>
<dbReference type="GO" id="GO:0006508">
    <property type="term" value="P:proteolysis"/>
    <property type="evidence" value="ECO:0007669"/>
    <property type="project" value="UniProtKB-KW"/>
</dbReference>
<dbReference type="CDD" id="cd03882">
    <property type="entry name" value="M28_nicalin_like"/>
    <property type="match status" value="1"/>
</dbReference>
<dbReference type="GO" id="GO:0016920">
    <property type="term" value="F:pyroglutamyl-peptidase activity"/>
    <property type="evidence" value="ECO:0007669"/>
    <property type="project" value="InterPro"/>
</dbReference>
<keyword evidence="7" id="KW-0732">Signal</keyword>
<keyword evidence="5" id="KW-0645">Protease</keyword>
<dbReference type="AlphaFoldDB" id="A0A7R9AA25"/>
<dbReference type="GO" id="GO:0005829">
    <property type="term" value="C:cytosol"/>
    <property type="evidence" value="ECO:0007669"/>
    <property type="project" value="InterPro"/>
</dbReference>
<dbReference type="Pfam" id="PF01470">
    <property type="entry name" value="Peptidase_C15"/>
    <property type="match status" value="1"/>
</dbReference>
<dbReference type="Gene3D" id="3.40.630.10">
    <property type="entry name" value="Zn peptidases"/>
    <property type="match status" value="1"/>
</dbReference>
<keyword evidence="8" id="KW-0378">Hydrolase</keyword>
<proteinExistence type="inferred from homology"/>
<dbReference type="EMBL" id="LR902247">
    <property type="protein sequence ID" value="CAD7250215.1"/>
    <property type="molecule type" value="Genomic_DNA"/>
</dbReference>
<evidence type="ECO:0000256" key="6">
    <source>
        <dbReference type="ARBA" id="ARBA00022692"/>
    </source>
</evidence>
<evidence type="ECO:0000313" key="17">
    <source>
        <dbReference type="EMBL" id="CAD7250215.1"/>
    </source>
</evidence>
<dbReference type="InterPro" id="IPR000816">
    <property type="entry name" value="Peptidase_C15"/>
</dbReference>
<keyword evidence="4" id="KW-0963">Cytoplasm</keyword>
<evidence type="ECO:0000256" key="1">
    <source>
        <dbReference type="ARBA" id="ARBA00004389"/>
    </source>
</evidence>
<dbReference type="InterPro" id="IPR016125">
    <property type="entry name" value="Peptidase_C15-like"/>
</dbReference>
<dbReference type="PRINTS" id="PR00706">
    <property type="entry name" value="PYROGLUPTASE"/>
</dbReference>
<keyword evidence="12 15" id="KW-0472">Membrane</keyword>
<evidence type="ECO:0000256" key="12">
    <source>
        <dbReference type="ARBA" id="ARBA00023136"/>
    </source>
</evidence>
<evidence type="ECO:0000256" key="4">
    <source>
        <dbReference type="ARBA" id="ARBA00022490"/>
    </source>
</evidence>
<accession>A0A7R9AA25</accession>
<dbReference type="PANTHER" id="PTHR31826">
    <property type="entry name" value="NICALIN"/>
    <property type="match status" value="1"/>
</dbReference>
<keyword evidence="18" id="KW-1185">Reference proteome</keyword>
<dbReference type="SUPFAM" id="SSF53182">
    <property type="entry name" value="Pyrrolidone carboxyl peptidase (pyroglutamate aminopeptidase)"/>
    <property type="match status" value="1"/>
</dbReference>
<evidence type="ECO:0000256" key="9">
    <source>
        <dbReference type="ARBA" id="ARBA00022807"/>
    </source>
</evidence>
<evidence type="ECO:0000256" key="15">
    <source>
        <dbReference type="SAM" id="Phobius"/>
    </source>
</evidence>
<dbReference type="InterPro" id="IPR057394">
    <property type="entry name" value="PIGBOS1"/>
</dbReference>
<evidence type="ECO:0000256" key="2">
    <source>
        <dbReference type="ARBA" id="ARBA00006641"/>
    </source>
</evidence>
<evidence type="ECO:0000256" key="3">
    <source>
        <dbReference type="ARBA" id="ARBA00007717"/>
    </source>
</evidence>
<keyword evidence="9" id="KW-0788">Thiol protease</keyword>
<comment type="similarity">
    <text evidence="3">Belongs to the nicastrin family.</text>
</comment>
<name>A0A7R9AA25_9CRUS</name>
<dbReference type="InterPro" id="IPR007484">
    <property type="entry name" value="Peptidase_M28"/>
</dbReference>
<evidence type="ECO:0000256" key="7">
    <source>
        <dbReference type="ARBA" id="ARBA00022729"/>
    </source>
</evidence>
<feature type="domain" description="Peptidase M28" evidence="16">
    <location>
        <begin position="552"/>
        <end position="662"/>
    </location>
</feature>
<organism evidence="17">
    <name type="scientific">Darwinula stevensoni</name>
    <dbReference type="NCBI Taxonomy" id="69355"/>
    <lineage>
        <taxon>Eukaryota</taxon>
        <taxon>Metazoa</taxon>
        <taxon>Ecdysozoa</taxon>
        <taxon>Arthropoda</taxon>
        <taxon>Crustacea</taxon>
        <taxon>Oligostraca</taxon>
        <taxon>Ostracoda</taxon>
        <taxon>Podocopa</taxon>
        <taxon>Podocopida</taxon>
        <taxon>Darwinulocopina</taxon>
        <taxon>Darwinuloidea</taxon>
        <taxon>Darwinulidae</taxon>
        <taxon>Darwinula</taxon>
    </lineage>
</organism>
<evidence type="ECO:0000256" key="5">
    <source>
        <dbReference type="ARBA" id="ARBA00022670"/>
    </source>
</evidence>
<feature type="transmembrane region" description="Helical" evidence="15">
    <location>
        <begin position="356"/>
        <end position="378"/>
    </location>
</feature>
<dbReference type="InterPro" id="IPR036440">
    <property type="entry name" value="Peptidase_C15-like_sf"/>
</dbReference>
<keyword evidence="11 15" id="KW-1133">Transmembrane helix</keyword>
<feature type="transmembrane region" description="Helical" evidence="15">
    <location>
        <begin position="229"/>
        <end position="246"/>
    </location>
</feature>
<protein>
    <recommendedName>
        <fullName evidence="14">BOS complex subunit NCLN</fullName>
    </recommendedName>
</protein>
<feature type="transmembrane region" description="Helical" evidence="15">
    <location>
        <begin position="274"/>
        <end position="296"/>
    </location>
</feature>
<sequence length="745" mass="82016">MARMGSLDALPLVYVTGFGPFVGHDVNASWEAVKLLPRLLGREDRVQLVVEEIPVDYDFVMREIPRRWRELDPHLVVHVGVSSTCEGVTLEQCANNVGYQRPDMRKCCPMKGKCRRDVEDTCIVSSLDMHSLSLRANTSVPPPPILVLVSRNAGRYLCEFTYFTSLSVDLSRTAFIHVPTVSPNVSAHDIAVTLKACILAMLESLSAATACVVEKQMVGIRRPRGLTNGQIFVAIVLGVIGGVYIWKPVFAPQKLKENPTKIQQGKKHFDLRRLAKSFGTGLIYVVIGAGLIGMYASGWKWALKDSSSYEGDTTDAAMMNSDSEHRPGTRTLIVRQGQSCVICVIMSGLDYLDLILPYYLLIALPVFIIFAPITPALAGHDFNVYRMQQFDVQGTQYGSRNAPVSMEARTLAAKNVMRKCVVARWTEILQEGGLELWRRLHSLGVGALLIILPQNMSSFTSSELEVSLDLESAMLNEETDIPVYFALESPEVMDIYWEMHHGSLADSSPSAAHALMQAVVSSGYSLHTAGSGSKIINNAEIASIQGRLPAETGENVPTIAIIAHYDSFGMAPDLSFGVDSNGSGAAMLLELVRLFSHAFEDMGKRAPANILFLLSGGGKLNFQGTRRWLEDQLDGLEGGLLQEVGFTLCLDTVGGAEDSLFLHVSKPPKPGTPAHEFLTVLEDIASHLYPSVNVSIVHRKINLNAEQLLWEHQRLSLRRIPAFTLSGLQYHEIGLNNIYEYHNHD</sequence>
<evidence type="ECO:0000256" key="8">
    <source>
        <dbReference type="ARBA" id="ARBA00022801"/>
    </source>
</evidence>
<comment type="subcellular location">
    <subcellularLocation>
        <location evidence="1">Endoplasmic reticulum membrane</location>
        <topology evidence="1">Single-pass membrane protein</topology>
    </subcellularLocation>
</comment>
<dbReference type="Pfam" id="PF04389">
    <property type="entry name" value="Peptidase_M28"/>
    <property type="match status" value="1"/>
</dbReference>
<evidence type="ECO:0000256" key="14">
    <source>
        <dbReference type="ARBA" id="ARBA00034873"/>
    </source>
</evidence>
<keyword evidence="6 15" id="KW-0812">Transmembrane</keyword>
<dbReference type="Pfam" id="PF23670">
    <property type="entry name" value="PIGBOS1"/>
    <property type="match status" value="1"/>
</dbReference>
<keyword evidence="13" id="KW-0325">Glycoprotein</keyword>
<comment type="similarity">
    <text evidence="2">Belongs to the peptidase C15 family.</text>
</comment>
<dbReference type="InterPro" id="IPR016574">
    <property type="entry name" value="Nicalin"/>
</dbReference>
<evidence type="ECO:0000256" key="13">
    <source>
        <dbReference type="ARBA" id="ARBA00023180"/>
    </source>
</evidence>
<evidence type="ECO:0000313" key="18">
    <source>
        <dbReference type="Proteomes" id="UP000677054"/>
    </source>
</evidence>
<evidence type="ECO:0000256" key="10">
    <source>
        <dbReference type="ARBA" id="ARBA00022824"/>
    </source>
</evidence>